<dbReference type="PANTHER" id="PTHR11070">
    <property type="entry name" value="UVRD / RECB / PCRA DNA HELICASE FAMILY MEMBER"/>
    <property type="match status" value="1"/>
</dbReference>
<dbReference type="InterPro" id="IPR014016">
    <property type="entry name" value="UvrD-like_ATP-bd"/>
</dbReference>
<evidence type="ECO:0000256" key="10">
    <source>
        <dbReference type="PROSITE-ProRule" id="PRU00560"/>
    </source>
</evidence>
<dbReference type="PANTHER" id="PTHR11070:SF3">
    <property type="entry name" value="DNA 3'-5' HELICASE"/>
    <property type="match status" value="1"/>
</dbReference>
<evidence type="ECO:0000256" key="7">
    <source>
        <dbReference type="ARBA" id="ARBA00034617"/>
    </source>
</evidence>
<proteinExistence type="inferred from homology"/>
<evidence type="ECO:0000256" key="1">
    <source>
        <dbReference type="ARBA" id="ARBA00009922"/>
    </source>
</evidence>
<dbReference type="GO" id="GO:0000725">
    <property type="term" value="P:recombinational repair"/>
    <property type="evidence" value="ECO:0007669"/>
    <property type="project" value="TreeGrafter"/>
</dbReference>
<dbReference type="HOGENOM" id="CLU_004585_8_3_7"/>
<dbReference type="GO" id="GO:0003677">
    <property type="term" value="F:DNA binding"/>
    <property type="evidence" value="ECO:0007669"/>
    <property type="project" value="InterPro"/>
</dbReference>
<feature type="binding site" evidence="10">
    <location>
        <begin position="20"/>
        <end position="27"/>
    </location>
    <ligand>
        <name>ATP</name>
        <dbReference type="ChEBI" id="CHEBI:30616"/>
    </ligand>
</feature>
<keyword evidence="6" id="KW-0413">Isomerase</keyword>
<evidence type="ECO:0000313" key="12">
    <source>
        <dbReference type="EMBL" id="CCK80745.1"/>
    </source>
</evidence>
<organism evidence="12 13">
    <name type="scientific">Desulfobacula toluolica (strain DSM 7467 / Tol2)</name>
    <dbReference type="NCBI Taxonomy" id="651182"/>
    <lineage>
        <taxon>Bacteria</taxon>
        <taxon>Pseudomonadati</taxon>
        <taxon>Thermodesulfobacteriota</taxon>
        <taxon>Desulfobacteria</taxon>
        <taxon>Desulfobacterales</taxon>
        <taxon>Desulfobacteraceae</taxon>
        <taxon>Desulfobacula</taxon>
    </lineage>
</organism>
<feature type="domain" description="UvrD-like helicase ATP-binding" evidence="11">
    <location>
        <begin position="1"/>
        <end position="289"/>
    </location>
</feature>
<sequence length="575" mass="67441">MIEINSSTLISTETPFKIFAGPGAGKTYWLINHIENVLHNSKRLTTTTKIASITYTNIAVEEIQSRLGDSDDRVYVSTIHNFLYKFIVKPYGFLLKDNSGANLINLRNLDGHDEHIPNSRFVYDWKTQNKLNYIKDDKKIYECLQDLDWHLNADSSIDLGPRHTWKRKIGRYWIKKELFVDYKKRYWRIGTIHHEDVLYFAYKIISENPEVLEYVNLMFPYMFIDEFQDTNPIQTEIVKLISKNNTIVGVIGDAEQSIYKFQGATRQDFVDFKISGINNYQIKGNRRSTNKIINVLDNIRYDRVKQTPIRNIEGNMPTIYVGDKMKVIEYLTKSYPEISILTRNNETVGQIKNDNNKNIGNLWDSSRGLDSNYERQKLLYNSIYAAELCLLGYYKDAVRLTSKIFYKYKDGTKIQKVKKRELAIVLIDLLVSQKQNNSSKTLFDFYNSLFEYFLTNYQIKIGSKITRGKYKEFSENNIYADLVQALRIKDDTSRIKTIHKAKGAEYENVLVVMENSIELQYVLNPEKHQNEDDSRIYYVAFSRAKDNLFITVPKEFTKTDKEKFEMIGFHIKNEL</sequence>
<dbReference type="EC" id="5.6.2.4" evidence="8"/>
<comment type="similarity">
    <text evidence="1">Belongs to the helicase family. UvrD subfamily.</text>
</comment>
<dbReference type="KEGG" id="dto:TOL2_C25860"/>
<dbReference type="GO" id="GO:0043138">
    <property type="term" value="F:3'-5' DNA helicase activity"/>
    <property type="evidence" value="ECO:0007669"/>
    <property type="project" value="UniProtKB-EC"/>
</dbReference>
<evidence type="ECO:0000259" key="11">
    <source>
        <dbReference type="PROSITE" id="PS51198"/>
    </source>
</evidence>
<dbReference type="PROSITE" id="PS51198">
    <property type="entry name" value="UVRD_HELICASE_ATP_BIND"/>
    <property type="match status" value="1"/>
</dbReference>
<evidence type="ECO:0000313" key="13">
    <source>
        <dbReference type="Proteomes" id="UP000007347"/>
    </source>
</evidence>
<comment type="catalytic activity">
    <reaction evidence="9">
        <text>ATP + H2O = ADP + phosphate + H(+)</text>
        <dbReference type="Rhea" id="RHEA:13065"/>
        <dbReference type="ChEBI" id="CHEBI:15377"/>
        <dbReference type="ChEBI" id="CHEBI:15378"/>
        <dbReference type="ChEBI" id="CHEBI:30616"/>
        <dbReference type="ChEBI" id="CHEBI:43474"/>
        <dbReference type="ChEBI" id="CHEBI:456216"/>
        <dbReference type="EC" id="5.6.2.4"/>
    </reaction>
</comment>
<dbReference type="Gene3D" id="3.40.50.300">
    <property type="entry name" value="P-loop containing nucleotide triphosphate hydrolases"/>
    <property type="match status" value="2"/>
</dbReference>
<keyword evidence="5 10" id="KW-0067">ATP-binding</keyword>
<gene>
    <name evidence="12" type="ordered locus">TOL2_C25860</name>
</gene>
<keyword evidence="2 10" id="KW-0547">Nucleotide-binding</keyword>
<protein>
    <recommendedName>
        <fullName evidence="8">DNA 3'-5' helicase</fullName>
        <ecNumber evidence="8">5.6.2.4</ecNumber>
    </recommendedName>
</protein>
<evidence type="ECO:0000256" key="5">
    <source>
        <dbReference type="ARBA" id="ARBA00022840"/>
    </source>
</evidence>
<dbReference type="InterPro" id="IPR013986">
    <property type="entry name" value="DExx_box_DNA_helicase_dom_sf"/>
</dbReference>
<dbReference type="Pfam" id="PF13361">
    <property type="entry name" value="UvrD_C"/>
    <property type="match status" value="1"/>
</dbReference>
<dbReference type="Pfam" id="PF00580">
    <property type="entry name" value="UvrD-helicase"/>
    <property type="match status" value="1"/>
</dbReference>
<evidence type="ECO:0000256" key="3">
    <source>
        <dbReference type="ARBA" id="ARBA00022801"/>
    </source>
</evidence>
<name>K0NIH1_DESTT</name>
<accession>K0NIH1</accession>
<evidence type="ECO:0000256" key="4">
    <source>
        <dbReference type="ARBA" id="ARBA00022806"/>
    </source>
</evidence>
<dbReference type="GO" id="GO:0005524">
    <property type="term" value="F:ATP binding"/>
    <property type="evidence" value="ECO:0007669"/>
    <property type="project" value="UniProtKB-UniRule"/>
</dbReference>
<evidence type="ECO:0000256" key="6">
    <source>
        <dbReference type="ARBA" id="ARBA00023235"/>
    </source>
</evidence>
<dbReference type="InterPro" id="IPR027417">
    <property type="entry name" value="P-loop_NTPase"/>
</dbReference>
<keyword evidence="4 10" id="KW-0347">Helicase</keyword>
<dbReference type="AlphaFoldDB" id="K0NIH1"/>
<dbReference type="SUPFAM" id="SSF52540">
    <property type="entry name" value="P-loop containing nucleoside triphosphate hydrolases"/>
    <property type="match status" value="1"/>
</dbReference>
<dbReference type="RefSeq" id="WP_014958051.1">
    <property type="nucleotide sequence ID" value="NC_018645.1"/>
</dbReference>
<dbReference type="InterPro" id="IPR000212">
    <property type="entry name" value="DNA_helicase_UvrD/REP"/>
</dbReference>
<dbReference type="EMBL" id="FO203503">
    <property type="protein sequence ID" value="CCK80745.1"/>
    <property type="molecule type" value="Genomic_DNA"/>
</dbReference>
<dbReference type="PATRIC" id="fig|651182.5.peg.3041"/>
<dbReference type="GO" id="GO:0016887">
    <property type="term" value="F:ATP hydrolysis activity"/>
    <property type="evidence" value="ECO:0007669"/>
    <property type="project" value="RHEA"/>
</dbReference>
<dbReference type="OrthoDB" id="5461146at2"/>
<evidence type="ECO:0000256" key="9">
    <source>
        <dbReference type="ARBA" id="ARBA00048988"/>
    </source>
</evidence>
<comment type="catalytic activity">
    <reaction evidence="7">
        <text>Couples ATP hydrolysis with the unwinding of duplex DNA by translocating in the 3'-5' direction.</text>
        <dbReference type="EC" id="5.6.2.4"/>
    </reaction>
</comment>
<dbReference type="Proteomes" id="UP000007347">
    <property type="component" value="Chromosome"/>
</dbReference>
<evidence type="ECO:0000256" key="8">
    <source>
        <dbReference type="ARBA" id="ARBA00034808"/>
    </source>
</evidence>
<dbReference type="GO" id="GO:0005829">
    <property type="term" value="C:cytosol"/>
    <property type="evidence" value="ECO:0007669"/>
    <property type="project" value="TreeGrafter"/>
</dbReference>
<keyword evidence="13" id="KW-1185">Reference proteome</keyword>
<dbReference type="STRING" id="651182.TOL2_C25860"/>
<dbReference type="Gene3D" id="1.10.10.160">
    <property type="match status" value="1"/>
</dbReference>
<reference evidence="12 13" key="1">
    <citation type="journal article" date="2013" name="Environ. Microbiol.">
        <title>Complete genome, catabolic sub-proteomes and key-metabolites of Desulfobacula toluolica Tol2, a marine, aromatic compound-degrading, sulfate-reducing bacterium.</title>
        <authorList>
            <person name="Wohlbrand L."/>
            <person name="Jacob J.H."/>
            <person name="Kube M."/>
            <person name="Mussmann M."/>
            <person name="Jarling R."/>
            <person name="Beck A."/>
            <person name="Amann R."/>
            <person name="Wilkes H."/>
            <person name="Reinhardt R."/>
            <person name="Rabus R."/>
        </authorList>
    </citation>
    <scope>NUCLEOTIDE SEQUENCE [LARGE SCALE GENOMIC DNA]</scope>
    <source>
        <strain evidence="13">DSM 7467 / Tol2</strain>
    </source>
</reference>
<evidence type="ECO:0000256" key="2">
    <source>
        <dbReference type="ARBA" id="ARBA00022741"/>
    </source>
</evidence>
<dbReference type="InterPro" id="IPR014017">
    <property type="entry name" value="DNA_helicase_UvrD-like_C"/>
</dbReference>
<keyword evidence="3 10" id="KW-0378">Hydrolase</keyword>